<comment type="catalytic activity">
    <reaction evidence="15">
        <text>a ubiquinone + NADH + 5 H(+)(in) = a ubiquinol + NAD(+) + 4 H(+)(out)</text>
        <dbReference type="Rhea" id="RHEA:29091"/>
        <dbReference type="Rhea" id="RHEA-COMP:9565"/>
        <dbReference type="Rhea" id="RHEA-COMP:9566"/>
        <dbReference type="ChEBI" id="CHEBI:15378"/>
        <dbReference type="ChEBI" id="CHEBI:16389"/>
        <dbReference type="ChEBI" id="CHEBI:17976"/>
        <dbReference type="ChEBI" id="CHEBI:57540"/>
        <dbReference type="ChEBI" id="CHEBI:57945"/>
        <dbReference type="EC" id="7.1.1.2"/>
    </reaction>
</comment>
<reference evidence="17" key="1">
    <citation type="journal article" date="2014" name="PLoS ONE">
        <title>Comparative Analysis of the Mitochondrial Genomes of Callitettixini Spittlebugs (Hemiptera: Cercopidae) Confirms the Overall High Evolutionary Speed of the AT-Rich Region but Reveals the Presence of Short Conservative Elements at the Tribal Level.</title>
        <authorList>
            <person name="Liu J."/>
            <person name="Bu C."/>
            <person name="Wipfler B."/>
            <person name="Liang A."/>
        </authorList>
    </citation>
    <scope>NUCLEOTIDE SEQUENCE</scope>
</reference>
<evidence type="ECO:0000256" key="12">
    <source>
        <dbReference type="ARBA" id="ARBA00023128"/>
    </source>
</evidence>
<evidence type="ECO:0000256" key="10">
    <source>
        <dbReference type="ARBA" id="ARBA00022989"/>
    </source>
</evidence>
<evidence type="ECO:0000256" key="2">
    <source>
        <dbReference type="ARBA" id="ARBA00005698"/>
    </source>
</evidence>
<keyword evidence="7 16" id="KW-0812">Transmembrane</keyword>
<evidence type="ECO:0000256" key="6">
    <source>
        <dbReference type="ARBA" id="ARBA00022660"/>
    </source>
</evidence>
<feature type="transmembrane region" description="Helical" evidence="16">
    <location>
        <begin position="49"/>
        <end position="72"/>
    </location>
</feature>
<organism evidence="17">
    <name type="scientific">Callitettix biformis</name>
    <dbReference type="NCBI Taxonomy" id="1245211"/>
    <lineage>
        <taxon>Eukaryota</taxon>
        <taxon>Metazoa</taxon>
        <taxon>Ecdysozoa</taxon>
        <taxon>Arthropoda</taxon>
        <taxon>Hexapoda</taxon>
        <taxon>Insecta</taxon>
        <taxon>Pterygota</taxon>
        <taxon>Neoptera</taxon>
        <taxon>Paraneoptera</taxon>
        <taxon>Hemiptera</taxon>
        <taxon>Auchenorrhyncha</taxon>
        <taxon>Cercopoidea</taxon>
        <taxon>Cercopidae</taxon>
        <taxon>Callitettixinae</taxon>
        <taxon>Callitettix</taxon>
    </lineage>
</organism>
<feature type="transmembrane region" description="Helical" evidence="16">
    <location>
        <begin position="135"/>
        <end position="156"/>
    </location>
</feature>
<evidence type="ECO:0000256" key="16">
    <source>
        <dbReference type="SAM" id="Phobius"/>
    </source>
</evidence>
<proteinExistence type="inferred from homology"/>
<keyword evidence="8" id="KW-1278">Translocase</keyword>
<keyword evidence="10 16" id="KW-1133">Transmembrane helix</keyword>
<dbReference type="PANTHER" id="PTHR11435">
    <property type="entry name" value="NADH UBIQUINONE OXIDOREDUCTASE SUBUNIT ND6"/>
    <property type="match status" value="1"/>
</dbReference>
<evidence type="ECO:0000256" key="5">
    <source>
        <dbReference type="ARBA" id="ARBA00022448"/>
    </source>
</evidence>
<accession>A0A096VHW0</accession>
<evidence type="ECO:0000256" key="13">
    <source>
        <dbReference type="ARBA" id="ARBA00023136"/>
    </source>
</evidence>
<keyword evidence="12 17" id="KW-0496">Mitochondrion</keyword>
<evidence type="ECO:0000256" key="4">
    <source>
        <dbReference type="ARBA" id="ARBA00021095"/>
    </source>
</evidence>
<sequence>MKMMIITTFTISSTLFLMMKHPLSSGFMLLMQTMLACMMNSMNSYSYWFSYILFIIFIGGMMVLFIYIASIASNEKFKFSMKIIMMMMLMMIIIMMIDKNMLINLTNETLTYTKTMKTNNKEMMSIMKMFNYPTMMLSMMSILYLLFTMISVVKITNIEKGPLRMKN</sequence>
<protein>
    <recommendedName>
        <fullName evidence="4">NADH-ubiquinone oxidoreductase chain 6</fullName>
        <ecNumber evidence="3">7.1.1.2</ecNumber>
    </recommendedName>
    <alternativeName>
        <fullName evidence="14">NADH dehydrogenase subunit 6</fullName>
    </alternativeName>
</protein>
<dbReference type="PANTHER" id="PTHR11435:SF1">
    <property type="entry name" value="NADH-UBIQUINONE OXIDOREDUCTASE CHAIN 6"/>
    <property type="match status" value="1"/>
</dbReference>
<evidence type="ECO:0000256" key="8">
    <source>
        <dbReference type="ARBA" id="ARBA00022967"/>
    </source>
</evidence>
<keyword evidence="9" id="KW-0249">Electron transport</keyword>
<comment type="similarity">
    <text evidence="2">Belongs to the complex I subunit 6 family.</text>
</comment>
<keyword evidence="6" id="KW-0679">Respiratory chain</keyword>
<name>A0A096VHW0_9HEMI</name>
<dbReference type="GO" id="GO:0008137">
    <property type="term" value="F:NADH dehydrogenase (ubiquinone) activity"/>
    <property type="evidence" value="ECO:0007669"/>
    <property type="project" value="UniProtKB-EC"/>
</dbReference>
<evidence type="ECO:0000256" key="9">
    <source>
        <dbReference type="ARBA" id="ARBA00022982"/>
    </source>
</evidence>
<gene>
    <name evidence="17" type="primary">nad6</name>
</gene>
<keyword evidence="5" id="KW-0813">Transport</keyword>
<keyword evidence="13 16" id="KW-0472">Membrane</keyword>
<dbReference type="EMBL" id="JX844627">
    <property type="protein sequence ID" value="AFV32137.1"/>
    <property type="molecule type" value="Genomic_DNA"/>
</dbReference>
<dbReference type="AlphaFoldDB" id="A0A096VHW0"/>
<evidence type="ECO:0000256" key="3">
    <source>
        <dbReference type="ARBA" id="ARBA00012944"/>
    </source>
</evidence>
<comment type="subcellular location">
    <subcellularLocation>
        <location evidence="1">Mitochondrion membrane</location>
        <topology evidence="1">Multi-pass membrane protein</topology>
    </subcellularLocation>
</comment>
<evidence type="ECO:0000256" key="11">
    <source>
        <dbReference type="ARBA" id="ARBA00023027"/>
    </source>
</evidence>
<evidence type="ECO:0000256" key="7">
    <source>
        <dbReference type="ARBA" id="ARBA00022692"/>
    </source>
</evidence>
<evidence type="ECO:0000256" key="14">
    <source>
        <dbReference type="ARBA" id="ARBA00031019"/>
    </source>
</evidence>
<evidence type="ECO:0000256" key="1">
    <source>
        <dbReference type="ARBA" id="ARBA00004225"/>
    </source>
</evidence>
<dbReference type="GO" id="GO:0031966">
    <property type="term" value="C:mitochondrial membrane"/>
    <property type="evidence" value="ECO:0007669"/>
    <property type="project" value="UniProtKB-SubCell"/>
</dbReference>
<evidence type="ECO:0000313" key="17">
    <source>
        <dbReference type="EMBL" id="AFV32137.1"/>
    </source>
</evidence>
<evidence type="ECO:0000256" key="15">
    <source>
        <dbReference type="ARBA" id="ARBA00049551"/>
    </source>
</evidence>
<dbReference type="InterPro" id="IPR050269">
    <property type="entry name" value="ComplexI_Subunit6"/>
</dbReference>
<dbReference type="EC" id="7.1.1.2" evidence="3"/>
<geneLocation type="mitochondrion" evidence="17"/>
<feature type="transmembrane region" description="Helical" evidence="16">
    <location>
        <begin position="79"/>
        <end position="97"/>
    </location>
</feature>
<keyword evidence="11" id="KW-0520">NAD</keyword>